<accession>A0A0G4IHY5</accession>
<evidence type="ECO:0008006" key="3">
    <source>
        <dbReference type="Google" id="ProtNLM"/>
    </source>
</evidence>
<dbReference type="AlphaFoldDB" id="A0A0G4IHY5"/>
<organism evidence="1 2">
    <name type="scientific">Plasmodiophora brassicae</name>
    <name type="common">Clubroot disease agent</name>
    <dbReference type="NCBI Taxonomy" id="37360"/>
    <lineage>
        <taxon>Eukaryota</taxon>
        <taxon>Sar</taxon>
        <taxon>Rhizaria</taxon>
        <taxon>Endomyxa</taxon>
        <taxon>Phytomyxea</taxon>
        <taxon>Plasmodiophorida</taxon>
        <taxon>Plasmodiophoridae</taxon>
        <taxon>Plasmodiophora</taxon>
    </lineage>
</organism>
<dbReference type="PANTHER" id="PTHR21228:SF40">
    <property type="entry name" value="LD45607P"/>
    <property type="match status" value="1"/>
</dbReference>
<dbReference type="GO" id="GO:0005759">
    <property type="term" value="C:mitochondrial matrix"/>
    <property type="evidence" value="ECO:0007669"/>
    <property type="project" value="TreeGrafter"/>
</dbReference>
<sequence length="774" mass="84186">MSGSAPAPVRAAGGGASPVKHWDDLRHRVMNDMGAMDPATLAQYVHVLASAQELNPQVLDAVGAHVSTSSLELLTPTAIAKILDAFGRYRHRHRDLFRAASHQILVAPGLSAKDALLIVNSCSRTGHKDAQLFECVARCLVGEVDHMQQADLCKCAWAFAKSGLLACLDTGPALLNAVLDRCLVLFHDPEKTTCFLKSNLLADLTWAMAVVASDIDRNTDCAKLVALVTRFLRPQLASLSPHSLSSLIWAIASTQAVTDDTSLFDHIGRLAEQAVPTMRSNASLATIAWSFAKLDIRHNGFFRAVTSLSPERWKLFRASDLNIMAWALSRSRPERAEQALGHIADCAVQCLSTFKNSELCGVLWSCTKVKPHDALLDAAATFLVPIVGFLSGQELATTIASFLKSPSNECRRRVLVELLDRAQRDIDKLSPNDLAMTIRAVGEAPDMVRFRAEVLERAVAFLMQKDPAFYASMWPCALADIAIGLAKSRRHIHQVFSAIAVPCAAKITGFTPDALVGAIDAFSVARIDHSKFMSKAGDRVAQIADQLSPAQLSIVMTALAQSMFFRDPDDPSFGAVLSALSTRLTSLTPVELMRVAWAICVVHPSRRQPASLDTFWSEAGPIIGGIGADDLTDPDDIERLNVIRRDRADQLGPGVIGSPGDVVFDASDTNSVWRQEIASILEYLQYNVKLSVQCEGSGYAIDVAIPSKRIGILLEGDEACGQLCHQPTGRTVMRRRLVARAGWRVIAMPSWKWAAQTDPELARSCLVKCIYDVL</sequence>
<evidence type="ECO:0000313" key="2">
    <source>
        <dbReference type="Proteomes" id="UP000039324"/>
    </source>
</evidence>
<dbReference type="GO" id="GO:0003723">
    <property type="term" value="F:RNA binding"/>
    <property type="evidence" value="ECO:0007669"/>
    <property type="project" value="TreeGrafter"/>
</dbReference>
<dbReference type="GO" id="GO:0000963">
    <property type="term" value="P:mitochondrial RNA processing"/>
    <property type="evidence" value="ECO:0007669"/>
    <property type="project" value="TreeGrafter"/>
</dbReference>
<evidence type="ECO:0000313" key="1">
    <source>
        <dbReference type="EMBL" id="CEO94685.1"/>
    </source>
</evidence>
<dbReference type="InterPro" id="IPR050870">
    <property type="entry name" value="FAST_kinase"/>
</dbReference>
<dbReference type="EMBL" id="CDSF01000001">
    <property type="protein sequence ID" value="CEO94685.1"/>
    <property type="molecule type" value="Genomic_DNA"/>
</dbReference>
<reference evidence="1 2" key="1">
    <citation type="submission" date="2015-02" db="EMBL/GenBank/DDBJ databases">
        <authorList>
            <person name="Chooi Y.-H."/>
        </authorList>
    </citation>
    <scope>NUCLEOTIDE SEQUENCE [LARGE SCALE GENOMIC DNA]</scope>
    <source>
        <strain evidence="1">E3</strain>
    </source>
</reference>
<dbReference type="Proteomes" id="UP000039324">
    <property type="component" value="Unassembled WGS sequence"/>
</dbReference>
<dbReference type="GO" id="GO:0044528">
    <property type="term" value="P:regulation of mitochondrial mRNA stability"/>
    <property type="evidence" value="ECO:0007669"/>
    <property type="project" value="TreeGrafter"/>
</dbReference>
<name>A0A0G4IHY5_PLABS</name>
<keyword evidence="2" id="KW-1185">Reference proteome</keyword>
<proteinExistence type="predicted"/>
<dbReference type="OrthoDB" id="514462at2759"/>
<dbReference type="GO" id="GO:0035770">
    <property type="term" value="C:ribonucleoprotein granule"/>
    <property type="evidence" value="ECO:0007669"/>
    <property type="project" value="TreeGrafter"/>
</dbReference>
<dbReference type="PANTHER" id="PTHR21228">
    <property type="entry name" value="FAST LEU-RICH DOMAIN-CONTAINING"/>
    <property type="match status" value="1"/>
</dbReference>
<protein>
    <recommendedName>
        <fullName evidence="3">RAP domain-containing protein</fullName>
    </recommendedName>
</protein>
<gene>
    <name evidence="1" type="ORF">PBRA_000471</name>
</gene>